<dbReference type="AlphaFoldDB" id="A0A4R1FAC2"/>
<comment type="caution">
    <text evidence="7">The sequence shown here is derived from an EMBL/GenBank/DDBJ whole genome shotgun (WGS) entry which is preliminary data.</text>
</comment>
<evidence type="ECO:0000256" key="6">
    <source>
        <dbReference type="RuleBase" id="RU363041"/>
    </source>
</evidence>
<dbReference type="PANTHER" id="PTHR43701">
    <property type="entry name" value="MEMBRANE TRANSPORTER PROTEIN MJ0441-RELATED"/>
    <property type="match status" value="1"/>
</dbReference>
<dbReference type="EMBL" id="SMFQ01000002">
    <property type="protein sequence ID" value="TCJ88858.1"/>
    <property type="molecule type" value="Genomic_DNA"/>
</dbReference>
<dbReference type="RefSeq" id="WP_131904531.1">
    <property type="nucleotide sequence ID" value="NZ_BAAAFU010000008.1"/>
</dbReference>
<keyword evidence="4 6" id="KW-1133">Transmembrane helix</keyword>
<comment type="subcellular location">
    <subcellularLocation>
        <location evidence="6">Cell membrane</location>
        <topology evidence="6">Multi-pass membrane protein</topology>
    </subcellularLocation>
    <subcellularLocation>
        <location evidence="1">Membrane</location>
        <topology evidence="1">Multi-pass membrane protein</topology>
    </subcellularLocation>
</comment>
<feature type="transmembrane region" description="Helical" evidence="6">
    <location>
        <begin position="140"/>
        <end position="169"/>
    </location>
</feature>
<protein>
    <recommendedName>
        <fullName evidence="6">Probable membrane transporter protein</fullName>
    </recommendedName>
</protein>
<evidence type="ECO:0000313" key="7">
    <source>
        <dbReference type="EMBL" id="TCJ88858.1"/>
    </source>
</evidence>
<feature type="transmembrane region" description="Helical" evidence="6">
    <location>
        <begin position="102"/>
        <end position="120"/>
    </location>
</feature>
<dbReference type="InterPro" id="IPR051598">
    <property type="entry name" value="TSUP/Inactive_protease-like"/>
</dbReference>
<evidence type="ECO:0000256" key="5">
    <source>
        <dbReference type="ARBA" id="ARBA00023136"/>
    </source>
</evidence>
<evidence type="ECO:0000256" key="4">
    <source>
        <dbReference type="ARBA" id="ARBA00022989"/>
    </source>
</evidence>
<comment type="similarity">
    <text evidence="2 6">Belongs to the 4-toluene sulfonate uptake permease (TSUP) (TC 2.A.102) family.</text>
</comment>
<feature type="transmembrane region" description="Helical" evidence="6">
    <location>
        <begin position="181"/>
        <end position="197"/>
    </location>
</feature>
<reference evidence="7 8" key="1">
    <citation type="submission" date="2019-03" db="EMBL/GenBank/DDBJ databases">
        <title>Genomic Encyclopedia of Type Strains, Phase IV (KMG-IV): sequencing the most valuable type-strain genomes for metagenomic binning, comparative biology and taxonomic classification.</title>
        <authorList>
            <person name="Goeker M."/>
        </authorList>
    </citation>
    <scope>NUCLEOTIDE SEQUENCE [LARGE SCALE GENOMIC DNA]</scope>
    <source>
        <strain evidence="7 8">DSM 24830</strain>
    </source>
</reference>
<evidence type="ECO:0000313" key="8">
    <source>
        <dbReference type="Proteomes" id="UP000294887"/>
    </source>
</evidence>
<dbReference type="GO" id="GO:0005886">
    <property type="term" value="C:plasma membrane"/>
    <property type="evidence" value="ECO:0007669"/>
    <property type="project" value="UniProtKB-SubCell"/>
</dbReference>
<dbReference type="OrthoDB" id="9807082at2"/>
<feature type="transmembrane region" description="Helical" evidence="6">
    <location>
        <begin position="7"/>
        <end position="40"/>
    </location>
</feature>
<dbReference type="Pfam" id="PF01925">
    <property type="entry name" value="TauE"/>
    <property type="match status" value="1"/>
</dbReference>
<organism evidence="7 8">
    <name type="scientific">Cocleimonas flava</name>
    <dbReference type="NCBI Taxonomy" id="634765"/>
    <lineage>
        <taxon>Bacteria</taxon>
        <taxon>Pseudomonadati</taxon>
        <taxon>Pseudomonadota</taxon>
        <taxon>Gammaproteobacteria</taxon>
        <taxon>Thiotrichales</taxon>
        <taxon>Thiotrichaceae</taxon>
        <taxon>Cocleimonas</taxon>
    </lineage>
</organism>
<accession>A0A4R1FAC2</accession>
<dbReference type="InterPro" id="IPR002781">
    <property type="entry name" value="TM_pro_TauE-like"/>
</dbReference>
<keyword evidence="6" id="KW-1003">Cell membrane</keyword>
<keyword evidence="8" id="KW-1185">Reference proteome</keyword>
<proteinExistence type="inferred from homology"/>
<feature type="transmembrane region" description="Helical" evidence="6">
    <location>
        <begin position="76"/>
        <end position="95"/>
    </location>
</feature>
<sequence length="250" mass="26882">MTFSDPVSFIILAVVGAVAGFLNVLAGGGSALTIPLMIFLGYDATVANGSNRIAIQVEALTAVAAYKKNKHSDFPLSLKLALMTLPGGILGAFYAVKIDDALFTKVLGVVMVLIIFTLMFPKSEVIAHAKNHKWKKWLAWPVMFAVGFYGGFIQAGVGFIIMSALLHLYGMDLIKVNMHKVFIVMVFTVPAVIVFIVTGNVDWFAAVALSVGMVLGTFVAVKVSLKKGEKFVRLILGVSLLIIATKLFLI</sequence>
<keyword evidence="5 6" id="KW-0472">Membrane</keyword>
<feature type="transmembrane region" description="Helical" evidence="6">
    <location>
        <begin position="203"/>
        <end position="224"/>
    </location>
</feature>
<evidence type="ECO:0000256" key="2">
    <source>
        <dbReference type="ARBA" id="ARBA00009142"/>
    </source>
</evidence>
<evidence type="ECO:0000256" key="3">
    <source>
        <dbReference type="ARBA" id="ARBA00022692"/>
    </source>
</evidence>
<feature type="transmembrane region" description="Helical" evidence="6">
    <location>
        <begin position="231"/>
        <end position="249"/>
    </location>
</feature>
<dbReference type="PANTHER" id="PTHR43701:SF2">
    <property type="entry name" value="MEMBRANE TRANSPORTER PROTEIN YJNA-RELATED"/>
    <property type="match status" value="1"/>
</dbReference>
<evidence type="ECO:0000256" key="1">
    <source>
        <dbReference type="ARBA" id="ARBA00004141"/>
    </source>
</evidence>
<keyword evidence="3 6" id="KW-0812">Transmembrane</keyword>
<gene>
    <name evidence="7" type="ORF">EV695_0718</name>
</gene>
<dbReference type="Proteomes" id="UP000294887">
    <property type="component" value="Unassembled WGS sequence"/>
</dbReference>
<name>A0A4R1FAC2_9GAMM</name>